<keyword evidence="9" id="KW-0119">Carbohydrate metabolism</keyword>
<dbReference type="Gene3D" id="2.60.40.1180">
    <property type="entry name" value="Golgi alpha-mannosidase II"/>
    <property type="match status" value="1"/>
</dbReference>
<gene>
    <name evidence="13" type="ORF">CKF48_02300</name>
</gene>
<keyword evidence="7" id="KW-0378">Hydrolase</keyword>
<comment type="similarity">
    <text evidence="3">Belongs to the glycosyl hydrolase 13 family.</text>
</comment>
<comment type="catalytic activity">
    <reaction evidence="1">
        <text>Endohydrolysis of (1-&gt;4)-alpha-D-glucosidic linkages in polysaccharides containing three or more (1-&gt;4)-alpha-linked D-glucose units.</text>
        <dbReference type="EC" id="3.2.1.1"/>
    </reaction>
</comment>
<dbReference type="GO" id="GO:0016829">
    <property type="term" value="F:lyase activity"/>
    <property type="evidence" value="ECO:0007669"/>
    <property type="project" value="UniProtKB-KW"/>
</dbReference>
<dbReference type="SMART" id="SM00642">
    <property type="entry name" value="Aamy"/>
    <property type="match status" value="1"/>
</dbReference>
<protein>
    <recommendedName>
        <fullName evidence="4">alpha-amylase</fullName>
        <ecNumber evidence="4">3.2.1.1</ecNumber>
    </recommendedName>
</protein>
<dbReference type="Gene3D" id="3.20.20.80">
    <property type="entry name" value="Glycosidases"/>
    <property type="match status" value="1"/>
</dbReference>
<dbReference type="Pfam" id="PF00128">
    <property type="entry name" value="Alpha-amylase"/>
    <property type="match status" value="1"/>
</dbReference>
<dbReference type="InterPro" id="IPR013780">
    <property type="entry name" value="Glyco_hydro_b"/>
</dbReference>
<dbReference type="OrthoDB" id="9805159at2"/>
<evidence type="ECO:0000256" key="2">
    <source>
        <dbReference type="ARBA" id="ARBA00001913"/>
    </source>
</evidence>
<evidence type="ECO:0000256" key="9">
    <source>
        <dbReference type="ARBA" id="ARBA00023277"/>
    </source>
</evidence>
<evidence type="ECO:0000256" key="1">
    <source>
        <dbReference type="ARBA" id="ARBA00000548"/>
    </source>
</evidence>
<dbReference type="PANTHER" id="PTHR10357:SF215">
    <property type="entry name" value="ALPHA-AMYLASE 1"/>
    <property type="match status" value="1"/>
</dbReference>
<dbReference type="Proteomes" id="UP000215137">
    <property type="component" value="Chromosome"/>
</dbReference>
<evidence type="ECO:0000256" key="6">
    <source>
        <dbReference type="ARBA" id="ARBA00022729"/>
    </source>
</evidence>
<keyword evidence="10" id="KW-0326">Glycosidase</keyword>
<keyword evidence="13" id="KW-0456">Lyase</keyword>
<dbReference type="GO" id="GO:0005975">
    <property type="term" value="P:carbohydrate metabolic process"/>
    <property type="evidence" value="ECO:0007669"/>
    <property type="project" value="InterPro"/>
</dbReference>
<proteinExistence type="inferred from homology"/>
<keyword evidence="14" id="KW-1185">Reference proteome</keyword>
<evidence type="ECO:0000259" key="12">
    <source>
        <dbReference type="SMART" id="SM00642"/>
    </source>
</evidence>
<name>A0A248TDK3_9BACI</name>
<organism evidence="13 14">
    <name type="scientific">Cytobacillus kochii</name>
    <dbReference type="NCBI Taxonomy" id="859143"/>
    <lineage>
        <taxon>Bacteria</taxon>
        <taxon>Bacillati</taxon>
        <taxon>Bacillota</taxon>
        <taxon>Bacilli</taxon>
        <taxon>Bacillales</taxon>
        <taxon>Bacillaceae</taxon>
        <taxon>Cytobacillus</taxon>
    </lineage>
</organism>
<keyword evidence="11" id="KW-0472">Membrane</keyword>
<evidence type="ECO:0000256" key="4">
    <source>
        <dbReference type="ARBA" id="ARBA00012595"/>
    </source>
</evidence>
<dbReference type="KEGG" id="bko:CKF48_02300"/>
<dbReference type="Pfam" id="PF22026">
    <property type="entry name" value="Alpha-amylase_C_2"/>
    <property type="match status" value="1"/>
</dbReference>
<evidence type="ECO:0000256" key="7">
    <source>
        <dbReference type="ARBA" id="ARBA00022801"/>
    </source>
</evidence>
<comment type="cofactor">
    <cofactor evidence="2">
        <name>Ca(2+)</name>
        <dbReference type="ChEBI" id="CHEBI:29108"/>
    </cofactor>
</comment>
<reference evidence="13 14" key="1">
    <citation type="submission" date="2017-08" db="EMBL/GenBank/DDBJ databases">
        <title>Complete Genome Sequence of Bacillus kochii Oregon-R-modENCODE STRAIN BDGP4, isolated from Drosophila melanogaster gut.</title>
        <authorList>
            <person name="Wan K.H."/>
            <person name="Yu C."/>
            <person name="Park S."/>
            <person name="Hammonds A.S."/>
            <person name="Booth B.W."/>
            <person name="Celniker S.E."/>
        </authorList>
    </citation>
    <scope>NUCLEOTIDE SEQUENCE [LARGE SCALE GENOMIC DNA]</scope>
    <source>
        <strain evidence="13 14">BDGP4</strain>
    </source>
</reference>
<dbReference type="InterPro" id="IPR054174">
    <property type="entry name" value="Alpha-amylase-like_C"/>
</dbReference>
<feature type="transmembrane region" description="Helical" evidence="11">
    <location>
        <begin position="478"/>
        <end position="498"/>
    </location>
</feature>
<dbReference type="EC" id="3.2.1.1" evidence="4"/>
<evidence type="ECO:0000256" key="10">
    <source>
        <dbReference type="ARBA" id="ARBA00023295"/>
    </source>
</evidence>
<dbReference type="InterPro" id="IPR017853">
    <property type="entry name" value="GH"/>
</dbReference>
<evidence type="ECO:0000313" key="13">
    <source>
        <dbReference type="EMBL" id="ASV66267.1"/>
    </source>
</evidence>
<accession>A0A248TDK3</accession>
<sequence>MKKVITLILIPLLLVSLVPSVLAEEKRSLQDELIYYVMIDRFSNVDSKNDYHVDVKDLEAFHGGDFVGIIERLDHIEDLGMTTITLNPIFANADKGYHGYWVEDFYETEEHFGTLEEFKRLVEEAHKRDINVMIDFPLNYVAATHPWVNDPTKSDWLKESEEISTPDMFTKDWLAGLPQINYENEEAAQYIIEAAKWWITETGVDGYRLEGIQLTDKDFLQSFVDSVKETDNEFFVLGEVWFTDPQEIAKYEMTGIDSLTDYASTSNIREAFVKPDVSMTDTIGDIENNIDTYEEPNMVTRLIDSKDMIRFTNQPVALNEHPGPRWRTAVTYLFTTPGIPMLYYGSEIALIGNETPDNRRQMDFRTDPELIEYIGQLTKAREKLPSIAKGDFTLLHESEGFTVFKRQFKEETSIVAINNTSGTKDLVLTGEEIENDKELRGLLAGGLVRSNDQNEYHLVLDREEAEIYVLTEKQGFNFVYGATLLSVLLAFFAFLFLARRRGRNRTGE</sequence>
<keyword evidence="11" id="KW-0812">Transmembrane</keyword>
<dbReference type="InterPro" id="IPR013777">
    <property type="entry name" value="A-amylase-like"/>
</dbReference>
<dbReference type="EMBL" id="CP022983">
    <property type="protein sequence ID" value="ASV66267.1"/>
    <property type="molecule type" value="Genomic_DNA"/>
</dbReference>
<dbReference type="SUPFAM" id="SSF51011">
    <property type="entry name" value="Glycosyl hydrolase domain"/>
    <property type="match status" value="1"/>
</dbReference>
<dbReference type="AlphaFoldDB" id="A0A248TDK3"/>
<evidence type="ECO:0000256" key="5">
    <source>
        <dbReference type="ARBA" id="ARBA00022723"/>
    </source>
</evidence>
<keyword evidence="5" id="KW-0479">Metal-binding</keyword>
<dbReference type="RefSeq" id="WP_095369842.1">
    <property type="nucleotide sequence ID" value="NZ_CP022983.1"/>
</dbReference>
<dbReference type="PANTHER" id="PTHR10357">
    <property type="entry name" value="ALPHA-AMYLASE FAMILY MEMBER"/>
    <property type="match status" value="1"/>
</dbReference>
<evidence type="ECO:0000256" key="8">
    <source>
        <dbReference type="ARBA" id="ARBA00022837"/>
    </source>
</evidence>
<evidence type="ECO:0000256" key="3">
    <source>
        <dbReference type="ARBA" id="ARBA00008061"/>
    </source>
</evidence>
<evidence type="ECO:0000313" key="14">
    <source>
        <dbReference type="Proteomes" id="UP000215137"/>
    </source>
</evidence>
<keyword evidence="8" id="KW-0106">Calcium</keyword>
<dbReference type="InterPro" id="IPR006047">
    <property type="entry name" value="GH13_cat_dom"/>
</dbReference>
<keyword evidence="6" id="KW-0732">Signal</keyword>
<evidence type="ECO:0000256" key="11">
    <source>
        <dbReference type="SAM" id="Phobius"/>
    </source>
</evidence>
<dbReference type="GO" id="GO:0005509">
    <property type="term" value="F:calcium ion binding"/>
    <property type="evidence" value="ECO:0007669"/>
    <property type="project" value="InterPro"/>
</dbReference>
<dbReference type="SUPFAM" id="SSF51445">
    <property type="entry name" value="(Trans)glycosidases"/>
    <property type="match status" value="1"/>
</dbReference>
<keyword evidence="11" id="KW-1133">Transmembrane helix</keyword>
<dbReference type="PIRSF" id="PIRSF001024">
    <property type="entry name" value="Alph-amyl_fung"/>
    <property type="match status" value="1"/>
</dbReference>
<feature type="domain" description="Glycosyl hydrolase family 13 catalytic" evidence="12">
    <location>
        <begin position="36"/>
        <end position="381"/>
    </location>
</feature>
<dbReference type="GO" id="GO:0004556">
    <property type="term" value="F:alpha-amylase activity"/>
    <property type="evidence" value="ECO:0007669"/>
    <property type="project" value="UniProtKB-EC"/>
</dbReference>